<dbReference type="Proteomes" id="UP000311605">
    <property type="component" value="Unassembled WGS sequence"/>
</dbReference>
<dbReference type="AlphaFoldDB" id="A0A5C4XTK4"/>
<accession>A0A5C4XTK4</accession>
<dbReference type="OrthoDB" id="8481084at2"/>
<gene>
    <name evidence="3" type="ORF">FHP24_05890</name>
</gene>
<sequence>MMAHVSKKPDLVISEAQVVTKATVVAADRLGLSTRTLADIVGVSEESVSRMKRLDHLLEKGTKPFELALLLLRLFRALDAITGGNERVARAWLKNHNTALAAIPADKILTVSGLTDVLAYLDTRRALV</sequence>
<feature type="domain" description="Antitoxin Xre/MbcA/ParS-like toxin-binding" evidence="1">
    <location>
        <begin position="77"/>
        <end position="125"/>
    </location>
</feature>
<keyword evidence="4" id="KW-1185">Reference proteome</keyword>
<evidence type="ECO:0000259" key="1">
    <source>
        <dbReference type="Pfam" id="PF09722"/>
    </source>
</evidence>
<comment type="caution">
    <text evidence="3">The sequence shown here is derived from an EMBL/GenBank/DDBJ whole genome shotgun (WGS) entry which is preliminary data.</text>
</comment>
<feature type="domain" description="Antitoxin Xre-like helix-turn-helix" evidence="2">
    <location>
        <begin position="16"/>
        <end position="73"/>
    </location>
</feature>
<protein>
    <submittedName>
        <fullName evidence="3">DUF2384 domain-containing protein</fullName>
    </submittedName>
</protein>
<evidence type="ECO:0000259" key="2">
    <source>
        <dbReference type="Pfam" id="PF20432"/>
    </source>
</evidence>
<dbReference type="Pfam" id="PF09722">
    <property type="entry name" value="Xre_MbcA_ParS_C"/>
    <property type="match status" value="1"/>
</dbReference>
<dbReference type="InterPro" id="IPR024467">
    <property type="entry name" value="Xre/MbcA/ParS-like_toxin-bd"/>
</dbReference>
<dbReference type="InterPro" id="IPR046847">
    <property type="entry name" value="Xre-like_HTH"/>
</dbReference>
<evidence type="ECO:0000313" key="4">
    <source>
        <dbReference type="Proteomes" id="UP000311605"/>
    </source>
</evidence>
<name>A0A5C4XTK4_9HYPH</name>
<organism evidence="3 4">
    <name type="scientific">Aliirhizobium smilacinae</name>
    <dbReference type="NCBI Taxonomy" id="1395944"/>
    <lineage>
        <taxon>Bacteria</taxon>
        <taxon>Pseudomonadati</taxon>
        <taxon>Pseudomonadota</taxon>
        <taxon>Alphaproteobacteria</taxon>
        <taxon>Hyphomicrobiales</taxon>
        <taxon>Rhizobiaceae</taxon>
        <taxon>Aliirhizobium</taxon>
    </lineage>
</organism>
<evidence type="ECO:0000313" key="3">
    <source>
        <dbReference type="EMBL" id="TNM66759.1"/>
    </source>
</evidence>
<proteinExistence type="predicted"/>
<dbReference type="EMBL" id="VDMN01000001">
    <property type="protein sequence ID" value="TNM66759.1"/>
    <property type="molecule type" value="Genomic_DNA"/>
</dbReference>
<dbReference type="GO" id="GO:0003677">
    <property type="term" value="F:DNA binding"/>
    <property type="evidence" value="ECO:0007669"/>
    <property type="project" value="InterPro"/>
</dbReference>
<reference evidence="3 4" key="1">
    <citation type="submission" date="2019-06" db="EMBL/GenBank/DDBJ databases">
        <title>The draft genome of Rhizobium smilacinae PTYR-5.</title>
        <authorList>
            <person name="Liu L."/>
            <person name="Li L."/>
            <person name="Zhang X."/>
        </authorList>
    </citation>
    <scope>NUCLEOTIDE SEQUENCE [LARGE SCALE GENOMIC DNA]</scope>
    <source>
        <strain evidence="3 4">PTYR-5</strain>
    </source>
</reference>
<dbReference type="Pfam" id="PF20432">
    <property type="entry name" value="Xre-like-HTH"/>
    <property type="match status" value="1"/>
</dbReference>